<dbReference type="SUPFAM" id="SSF51735">
    <property type="entry name" value="NAD(P)-binding Rossmann-fold domains"/>
    <property type="match status" value="1"/>
</dbReference>
<dbReference type="InterPro" id="IPR043906">
    <property type="entry name" value="Gfo/Idh/MocA_OxRdtase_bact_C"/>
</dbReference>
<sequence length="483" mass="54507">MINILLIHFLYNFNMTKRREFIKKATLGSAGISIGAMAFSAKSYGAIIGSNERINLAQIGIRNQGTVHINNYCSLKDSHNVILKVLCDTDENLFDAKSKIVSDKTGVKPELEWDLRKVLDNKEVDAVSIATPNHWHALASIWACQAGKHVYVEKPASHNIWEGRKMIQAAQKSGLTVQVGLTNRSYNNVRDAMQFLHEGGIGKLYMARVLTYKFRNSYGTGANGTPPAGFHYNQWLGPATYRPYNEKRSHYNWHWYWDTGNGDSGNTGTHQLDIARWGLQKNEHPETIYSMGGIYGFKKDDCEAENCTPGTRVYGDVNTYGHDKSGQETPNIQTGLFKYADGTMLEYEARGRYTNHEGSDGKEVGNLFYGEDGWLEISGNSWRAFHHRDTKPFASSKEGGVEQKASLFSNYIEAIRSGDNTMLQCDMREGFYSTALPLLANISYRVKRELKFMGDYEKFANDPEADTLLSRVYREPFAVPNEI</sequence>
<dbReference type="SUPFAM" id="SSF55347">
    <property type="entry name" value="Glyceraldehyde-3-phosphate dehydrogenase-like, C-terminal domain"/>
    <property type="match status" value="1"/>
</dbReference>
<reference evidence="3 4" key="1">
    <citation type="submission" date="2015-07" db="EMBL/GenBank/DDBJ databases">
        <authorList>
            <person name="Kim K.M."/>
        </authorList>
    </citation>
    <scope>NUCLEOTIDE SEQUENCE [LARGE SCALE GENOMIC DNA]</scope>
    <source>
        <strain evidence="3 4">KCTC 12363</strain>
    </source>
</reference>
<dbReference type="STRING" id="320787.CA2015_3687"/>
<name>A0A0H4PFS1_9BACT</name>
<dbReference type="Gene3D" id="3.30.360.10">
    <property type="entry name" value="Dihydrodipicolinate Reductase, domain 2"/>
    <property type="match status" value="1"/>
</dbReference>
<dbReference type="InterPro" id="IPR050463">
    <property type="entry name" value="Gfo/Idh/MocA_oxidrdct_glycsds"/>
</dbReference>
<dbReference type="GO" id="GO:0000166">
    <property type="term" value="F:nucleotide binding"/>
    <property type="evidence" value="ECO:0007669"/>
    <property type="project" value="InterPro"/>
</dbReference>
<evidence type="ECO:0000313" key="4">
    <source>
        <dbReference type="Proteomes" id="UP000036520"/>
    </source>
</evidence>
<feature type="domain" description="Gfo/Idh/MocA-like oxidoreductase bacterial type C-terminal" evidence="2">
    <location>
        <begin position="227"/>
        <end position="283"/>
    </location>
</feature>
<keyword evidence="4" id="KW-1185">Reference proteome</keyword>
<dbReference type="PANTHER" id="PTHR43818:SF5">
    <property type="entry name" value="OXIDOREDUCTASE FAMILY PROTEIN"/>
    <property type="match status" value="1"/>
</dbReference>
<evidence type="ECO:0000259" key="1">
    <source>
        <dbReference type="Pfam" id="PF01408"/>
    </source>
</evidence>
<dbReference type="EMBL" id="CP012040">
    <property type="protein sequence ID" value="AKP53064.1"/>
    <property type="molecule type" value="Genomic_DNA"/>
</dbReference>
<dbReference type="KEGG" id="camu:CA2015_3687"/>
<organism evidence="3 4">
    <name type="scientific">Cyclobacterium amurskyense</name>
    <dbReference type="NCBI Taxonomy" id="320787"/>
    <lineage>
        <taxon>Bacteria</taxon>
        <taxon>Pseudomonadati</taxon>
        <taxon>Bacteroidota</taxon>
        <taxon>Cytophagia</taxon>
        <taxon>Cytophagales</taxon>
        <taxon>Cyclobacteriaceae</taxon>
        <taxon>Cyclobacterium</taxon>
    </lineage>
</organism>
<dbReference type="Pfam" id="PF01408">
    <property type="entry name" value="GFO_IDH_MocA"/>
    <property type="match status" value="1"/>
</dbReference>
<protein>
    <submittedName>
        <fullName evidence="3">Myo-inositol 2-dehydrogenase</fullName>
    </submittedName>
</protein>
<dbReference type="Proteomes" id="UP000036520">
    <property type="component" value="Chromosome"/>
</dbReference>
<evidence type="ECO:0000259" key="2">
    <source>
        <dbReference type="Pfam" id="PF19051"/>
    </source>
</evidence>
<dbReference type="PATRIC" id="fig|320787.5.peg.4038"/>
<dbReference type="PANTHER" id="PTHR43818">
    <property type="entry name" value="BCDNA.GH03377"/>
    <property type="match status" value="1"/>
</dbReference>
<dbReference type="InterPro" id="IPR036291">
    <property type="entry name" value="NAD(P)-bd_dom_sf"/>
</dbReference>
<proteinExistence type="predicted"/>
<gene>
    <name evidence="3" type="ORF">CA2015_3687</name>
</gene>
<evidence type="ECO:0000313" key="3">
    <source>
        <dbReference type="EMBL" id="AKP53064.1"/>
    </source>
</evidence>
<feature type="domain" description="Gfo/Idh/MocA-like oxidoreductase N-terminal" evidence="1">
    <location>
        <begin position="56"/>
        <end position="180"/>
    </location>
</feature>
<accession>A0A0H4PFS1</accession>
<dbReference type="Pfam" id="PF19051">
    <property type="entry name" value="GFO_IDH_MocA_C2"/>
    <property type="match status" value="1"/>
</dbReference>
<dbReference type="AlphaFoldDB" id="A0A0H4PFS1"/>
<dbReference type="Gene3D" id="3.40.50.720">
    <property type="entry name" value="NAD(P)-binding Rossmann-like Domain"/>
    <property type="match status" value="1"/>
</dbReference>
<dbReference type="InterPro" id="IPR000683">
    <property type="entry name" value="Gfo/Idh/MocA-like_OxRdtase_N"/>
</dbReference>